<evidence type="ECO:0000313" key="3">
    <source>
        <dbReference type="Proteomes" id="UP000197153"/>
    </source>
</evidence>
<dbReference type="Pfam" id="PF05443">
    <property type="entry name" value="ROS_MUCR"/>
    <property type="match status" value="1"/>
</dbReference>
<gene>
    <name evidence="2" type="ORF">Y958_20540</name>
</gene>
<dbReference type="GO" id="GO:0008270">
    <property type="term" value="F:zinc ion binding"/>
    <property type="evidence" value="ECO:0007669"/>
    <property type="project" value="InterPro"/>
</dbReference>
<dbReference type="GO" id="GO:0003677">
    <property type="term" value="F:DNA binding"/>
    <property type="evidence" value="ECO:0007669"/>
    <property type="project" value="InterPro"/>
</dbReference>
<evidence type="ECO:0000313" key="2">
    <source>
        <dbReference type="EMBL" id="ASG23222.1"/>
    </source>
</evidence>
<sequence>MLKRYLRTALTLVHREYCTGGLPVEYAMVPPNYADQRTGLAKQIGLANRPPPRQLEEKHNCRSLR</sequence>
<proteinExistence type="predicted"/>
<dbReference type="EMBL" id="CP022111">
    <property type="protein sequence ID" value="ASG23222.1"/>
    <property type="molecule type" value="Genomic_DNA"/>
</dbReference>
<dbReference type="AlphaFoldDB" id="A0A248JWW8"/>
<feature type="region of interest" description="Disordered" evidence="1">
    <location>
        <begin position="46"/>
        <end position="65"/>
    </location>
</feature>
<name>A0A248JWW8_9PROT</name>
<organism evidence="2 3">
    <name type="scientific">Nitrospirillum viridazoti CBAmc</name>
    <dbReference type="NCBI Taxonomy" id="1441467"/>
    <lineage>
        <taxon>Bacteria</taxon>
        <taxon>Pseudomonadati</taxon>
        <taxon>Pseudomonadota</taxon>
        <taxon>Alphaproteobacteria</taxon>
        <taxon>Rhodospirillales</taxon>
        <taxon>Azospirillaceae</taxon>
        <taxon>Nitrospirillum</taxon>
        <taxon>Nitrospirillum viridazoti</taxon>
    </lineage>
</organism>
<dbReference type="RefSeq" id="WP_088873732.1">
    <property type="nucleotide sequence ID" value="NZ_CP022111.1"/>
</dbReference>
<keyword evidence="3" id="KW-1185">Reference proteome</keyword>
<dbReference type="Proteomes" id="UP000197153">
    <property type="component" value="Chromosome 2"/>
</dbReference>
<dbReference type="KEGG" id="nao:Y958_20540"/>
<dbReference type="InterPro" id="IPR008807">
    <property type="entry name" value="ROS_MUCR"/>
</dbReference>
<protein>
    <submittedName>
        <fullName evidence="2">Uncharacterized protein</fullName>
    </submittedName>
</protein>
<dbReference type="GO" id="GO:0006355">
    <property type="term" value="P:regulation of DNA-templated transcription"/>
    <property type="evidence" value="ECO:0007669"/>
    <property type="project" value="InterPro"/>
</dbReference>
<evidence type="ECO:0000256" key="1">
    <source>
        <dbReference type="SAM" id="MobiDB-lite"/>
    </source>
</evidence>
<reference evidence="2 3" key="1">
    <citation type="submission" date="2017-06" db="EMBL/GenBank/DDBJ databases">
        <title>Complete genome sequence of Nitrospirillum amazonense strain CBAmC, an endophytic nitrogen-fixing and plant growth-promoting bacterium, isolated from sugarcane.</title>
        <authorList>
            <person name="Schwab S."/>
            <person name="dos Santos Teixeira K.R."/>
            <person name="Simoes Araujo J.L."/>
            <person name="Soares Vidal M."/>
            <person name="Borges de Freitas H.R."/>
            <person name="Rivello Crivelaro A.L."/>
            <person name="Bueno de Camargo Nunes A."/>
            <person name="dos Santos C.M."/>
            <person name="Palmeira da Silva Rosa D."/>
            <person name="da Silva Padilha D."/>
            <person name="da Silva E."/>
            <person name="Araujo Terra L."/>
            <person name="Soares Mendes V."/>
            <person name="Farinelli L."/>
            <person name="Magalhaes Cruz L."/>
            <person name="Baldani J.I."/>
        </authorList>
    </citation>
    <scope>NUCLEOTIDE SEQUENCE [LARGE SCALE GENOMIC DNA]</scope>
    <source>
        <strain evidence="2 3">CBAmC</strain>
    </source>
</reference>
<feature type="compositionally biased region" description="Basic and acidic residues" evidence="1">
    <location>
        <begin position="54"/>
        <end position="65"/>
    </location>
</feature>
<accession>A0A248JWW8</accession>